<evidence type="ECO:0000256" key="6">
    <source>
        <dbReference type="ARBA" id="ARBA00022927"/>
    </source>
</evidence>
<keyword evidence="6 10" id="KW-0653">Protein transport</keyword>
<comment type="subcellular location">
    <subcellularLocation>
        <location evidence="10">Cytoplasm</location>
    </subcellularLocation>
    <subcellularLocation>
        <location evidence="1 10">Golgi apparatus membrane</location>
        <topology evidence="1 10">Peripheral membrane protein</topology>
        <orientation evidence="1 10">Cytoplasmic side</orientation>
    </subcellularLocation>
    <subcellularLocation>
        <location evidence="10">Cytoplasmic vesicle</location>
        <location evidence="10">COPI-coated vesicle membrane</location>
        <topology evidence="10">Peripheral membrane protein</topology>
        <orientation evidence="10">Cytoplasmic side</orientation>
    </subcellularLocation>
</comment>
<evidence type="ECO:0000256" key="7">
    <source>
        <dbReference type="ARBA" id="ARBA00023034"/>
    </source>
</evidence>
<evidence type="ECO:0000256" key="5">
    <source>
        <dbReference type="ARBA" id="ARBA00022892"/>
    </source>
</evidence>
<dbReference type="InterPro" id="IPR016024">
    <property type="entry name" value="ARM-type_fold"/>
</dbReference>
<keyword evidence="5 10" id="KW-0931">ER-Golgi transport</keyword>
<proteinExistence type="predicted"/>
<dbReference type="GO" id="GO:0006886">
    <property type="term" value="P:intracellular protein transport"/>
    <property type="evidence" value="ECO:0007669"/>
    <property type="project" value="InterPro"/>
</dbReference>
<keyword evidence="9 10" id="KW-0968">Cytoplasmic vesicle</keyword>
<keyword evidence="7 10" id="KW-0333">Golgi apparatus</keyword>
<dbReference type="GO" id="GO:0030126">
    <property type="term" value="C:COPI vesicle coat"/>
    <property type="evidence" value="ECO:0007669"/>
    <property type="project" value="InterPro"/>
</dbReference>
<organism evidence="15 16">
    <name type="scientific">Magnusiomyces paraingens</name>
    <dbReference type="NCBI Taxonomy" id="2606893"/>
    <lineage>
        <taxon>Eukaryota</taxon>
        <taxon>Fungi</taxon>
        <taxon>Dikarya</taxon>
        <taxon>Ascomycota</taxon>
        <taxon>Saccharomycotina</taxon>
        <taxon>Dipodascomycetes</taxon>
        <taxon>Dipodascales</taxon>
        <taxon>Dipodascaceae</taxon>
        <taxon>Magnusiomyces</taxon>
    </lineage>
</organism>
<dbReference type="EMBL" id="CABVLU010000002">
    <property type="protein sequence ID" value="VVT49490.1"/>
    <property type="molecule type" value="Genomic_DNA"/>
</dbReference>
<dbReference type="Proteomes" id="UP000398389">
    <property type="component" value="Unassembled WGS sequence"/>
</dbReference>
<dbReference type="Pfam" id="PF01602">
    <property type="entry name" value="Adaptin_N"/>
    <property type="match status" value="1"/>
</dbReference>
<name>A0A5E8BF98_9ASCO</name>
<comment type="subunit">
    <text evidence="10">Oligomeric complex that consists of at least the alpha, beta, beta', gamma, delta, epsilon and zeta subunits.</text>
</comment>
<dbReference type="GO" id="GO:0000139">
    <property type="term" value="C:Golgi membrane"/>
    <property type="evidence" value="ECO:0007669"/>
    <property type="project" value="UniProtKB-SubCell"/>
</dbReference>
<evidence type="ECO:0000256" key="1">
    <source>
        <dbReference type="ARBA" id="ARBA00004255"/>
    </source>
</evidence>
<dbReference type="GO" id="GO:0006891">
    <property type="term" value="P:intra-Golgi vesicle-mediated transport"/>
    <property type="evidence" value="ECO:0007669"/>
    <property type="project" value="TreeGrafter"/>
</dbReference>
<evidence type="ECO:0000313" key="15">
    <source>
        <dbReference type="EMBL" id="VVT49490.1"/>
    </source>
</evidence>
<dbReference type="AlphaFoldDB" id="A0A5E8BF98"/>
<accession>A0A5E8BF98</accession>
<dbReference type="PANTHER" id="PTHR10635:SF0">
    <property type="entry name" value="COATOMER SUBUNIT BETA"/>
    <property type="match status" value="1"/>
</dbReference>
<dbReference type="InterPro" id="IPR029446">
    <property type="entry name" value="COPB1_appendage_platform_dom"/>
</dbReference>
<reference evidence="15 16" key="1">
    <citation type="submission" date="2019-09" db="EMBL/GenBank/DDBJ databases">
        <authorList>
            <person name="Brejova B."/>
        </authorList>
    </citation>
    <scope>NUCLEOTIDE SEQUENCE [LARGE SCALE GENOMIC DNA]</scope>
</reference>
<feature type="domain" description="Clathrin/coatomer adaptor adaptin-like N-terminal" evidence="12">
    <location>
        <begin position="20"/>
        <end position="510"/>
    </location>
</feature>
<feature type="domain" description="Coatomer beta subunit C-terminal" evidence="13">
    <location>
        <begin position="678"/>
        <end position="817"/>
    </location>
</feature>
<dbReference type="InterPro" id="IPR011710">
    <property type="entry name" value="Coatomer_bsu_C"/>
</dbReference>
<sequence>MADLAPYALIYDPSPTDRPSVQDFKNHLEKGSDDVKIDAMKRLLVIMINGDPMPQLLMHIIRFVMPSKNKQLKKLLHFYWEVCPKLNPDGTLKQEMILVCNAIRNDLQHPNEYIRGATLRFLCKLHEPELLDPLIPSILSCLEHRHAYVRKNAIFAVYSIAIEPATSHHIPEPAETIQTFLDAETDATCIRNAFIALSNLDRERAIEFVRSKASNAAALDELLQLAFIEFIRRDAAHNPDYVPLYLKIIFDILDSSSNTAIYEAANALTRLSSDRNAIKGAATKLIELAVKEPDNNVKLIVFEQVNKLHQNNPGILNDLAVDILAALSSPDFEIRQKALKISLSMVTSRNVDDVIKLLKKELNKTLTQDYEKNSLYRQLLIQSIHTCAVRFAEVAKSVVEMLLDLLNDEDSASSSSAIDVINFVKEVVEIFPNMRAELISKLIVALENVRTASAYRSAIWIVGEYSHDESEIKSAWALIRKSLGEVPILSSEQRLLEEAEQSSESTQTNGVSEEPHKSSKPKVLSDGTYATETVFSTSQKAQDQVKSNRPPLRSFILDGSWFLASVLASTITKLTLRALDVSENEGFKNALRAEAMLILISIIRVGESSLVAIKIDEDTTDRIYSCIRVLGEGYDNETIDKAFLYDSRKAFQHIVQEKEKQRAESTASEREKHASQADETIPFRQFAALNTASESTNSDSLDNDLVLASGSNSDASAEKVTSKLARIVQLTGYSDPVYVEAYINVHQFDIVLDILIFNQTLETLQNLSVEFASIGDIRVSSKPSSQNIGPQSFHTLQASFKVSSADAGVIFGNVIYGGSTAGDNNIVILNDIHVDIMDYIKPGNYTETEFRLLWSEFEWENNVSISVPGNSLRGFLKYLLTNANFACLTPSALSRSDSSDENANEDDDDCQFLSANLHARSKFGEDALANLSIEINEATNRITGHVRIRSKGQGLALSLGDRVADLQRQRIIEYAQKSELR</sequence>
<comment type="function">
    <text evidence="10">The coatomer is a cytosolic protein complex that binds to dilysine motifs and reversibly associates with Golgi non-clathrin-coated vesicles, which further mediate biosynthetic protein transport from the ER, via the Golgi up to the trans Golgi network. Coatomer complex is required for budding from Golgi membranes, and is essential for the retrograde Golgi-to-ER transport of dilysine-tagged proteins.</text>
</comment>
<dbReference type="OrthoDB" id="10261439at2759"/>
<evidence type="ECO:0000256" key="11">
    <source>
        <dbReference type="SAM" id="MobiDB-lite"/>
    </source>
</evidence>
<evidence type="ECO:0000256" key="4">
    <source>
        <dbReference type="ARBA" id="ARBA00022737"/>
    </source>
</evidence>
<keyword evidence="8 10" id="KW-0472">Membrane</keyword>
<protein>
    <recommendedName>
        <fullName evidence="10">Coatomer subunit beta</fullName>
    </recommendedName>
    <alternativeName>
        <fullName evidence="10">Beta-coat protein</fullName>
    </alternativeName>
</protein>
<evidence type="ECO:0000256" key="2">
    <source>
        <dbReference type="ARBA" id="ARBA00022448"/>
    </source>
</evidence>
<keyword evidence="2 10" id="KW-0813">Transport</keyword>
<dbReference type="RefSeq" id="XP_031852905.1">
    <property type="nucleotide sequence ID" value="XM_031997014.1"/>
</dbReference>
<dbReference type="GO" id="GO:0006888">
    <property type="term" value="P:endoplasmic reticulum to Golgi vesicle-mediated transport"/>
    <property type="evidence" value="ECO:0007669"/>
    <property type="project" value="TreeGrafter"/>
</dbReference>
<evidence type="ECO:0000256" key="9">
    <source>
        <dbReference type="ARBA" id="ARBA00023329"/>
    </source>
</evidence>
<evidence type="ECO:0000313" key="16">
    <source>
        <dbReference type="Proteomes" id="UP000398389"/>
    </source>
</evidence>
<dbReference type="InterPro" id="IPR002553">
    <property type="entry name" value="Clathrin/coatomer_adapt-like_N"/>
</dbReference>
<dbReference type="SUPFAM" id="SSF48371">
    <property type="entry name" value="ARM repeat"/>
    <property type="match status" value="1"/>
</dbReference>
<dbReference type="PANTHER" id="PTHR10635">
    <property type="entry name" value="COATOMER SUBUNIT BETA"/>
    <property type="match status" value="1"/>
</dbReference>
<dbReference type="Pfam" id="PF07718">
    <property type="entry name" value="Coatamer_beta_C"/>
    <property type="match status" value="1"/>
</dbReference>
<evidence type="ECO:0000259" key="13">
    <source>
        <dbReference type="Pfam" id="PF07718"/>
    </source>
</evidence>
<evidence type="ECO:0000259" key="14">
    <source>
        <dbReference type="Pfam" id="PF14806"/>
    </source>
</evidence>
<dbReference type="GO" id="GO:0005198">
    <property type="term" value="F:structural molecule activity"/>
    <property type="evidence" value="ECO:0007669"/>
    <property type="project" value="InterPro"/>
</dbReference>
<feature type="region of interest" description="Disordered" evidence="11">
    <location>
        <begin position="497"/>
        <end position="524"/>
    </location>
</feature>
<dbReference type="GeneID" id="43581114"/>
<evidence type="ECO:0000256" key="3">
    <source>
        <dbReference type="ARBA" id="ARBA00022490"/>
    </source>
</evidence>
<evidence type="ECO:0000256" key="10">
    <source>
        <dbReference type="PIRNR" id="PIRNR005727"/>
    </source>
</evidence>
<feature type="domain" description="Coatomer beta subunit appendage platform" evidence="14">
    <location>
        <begin position="823"/>
        <end position="963"/>
    </location>
</feature>
<keyword evidence="3 10" id="KW-0963">Cytoplasm</keyword>
<evidence type="ECO:0000259" key="12">
    <source>
        <dbReference type="Pfam" id="PF01602"/>
    </source>
</evidence>
<dbReference type="Pfam" id="PF14806">
    <property type="entry name" value="Coatomer_b_Cpla"/>
    <property type="match status" value="1"/>
</dbReference>
<keyword evidence="4" id="KW-0677">Repeat</keyword>
<dbReference type="Gene3D" id="1.25.10.10">
    <property type="entry name" value="Leucine-rich Repeat Variant"/>
    <property type="match status" value="1"/>
</dbReference>
<dbReference type="InterPro" id="IPR011989">
    <property type="entry name" value="ARM-like"/>
</dbReference>
<gene>
    <name evidence="15" type="ORF">SAPINGB_P002295</name>
</gene>
<keyword evidence="16" id="KW-1185">Reference proteome</keyword>
<evidence type="ECO:0000256" key="8">
    <source>
        <dbReference type="ARBA" id="ARBA00023136"/>
    </source>
</evidence>
<dbReference type="PIRSF" id="PIRSF005727">
    <property type="entry name" value="Coatomer_beta_subunit"/>
    <property type="match status" value="1"/>
</dbReference>
<dbReference type="InterPro" id="IPR016460">
    <property type="entry name" value="COPB1"/>
</dbReference>